<feature type="region of interest" description="Disordered" evidence="2">
    <location>
        <begin position="542"/>
        <end position="567"/>
    </location>
</feature>
<dbReference type="EMBL" id="JAAIUW010000012">
    <property type="protein sequence ID" value="KAF7806877.1"/>
    <property type="molecule type" value="Genomic_DNA"/>
</dbReference>
<dbReference type="Pfam" id="PF00190">
    <property type="entry name" value="Cupin_1"/>
    <property type="match status" value="1"/>
</dbReference>
<feature type="chain" id="PRO_5032590583" evidence="3">
    <location>
        <begin position="26"/>
        <end position="574"/>
    </location>
</feature>
<dbReference type="PANTHER" id="PTHR31189">
    <property type="entry name" value="OS03G0336100 PROTEIN-RELATED"/>
    <property type="match status" value="1"/>
</dbReference>
<feature type="signal peptide" evidence="3">
    <location>
        <begin position="1"/>
        <end position="25"/>
    </location>
</feature>
<dbReference type="CDD" id="cd02244">
    <property type="entry name" value="cupin_7S_vicilin-like_N"/>
    <property type="match status" value="1"/>
</dbReference>
<dbReference type="SMART" id="SM00835">
    <property type="entry name" value="Cupin_1"/>
    <property type="match status" value="2"/>
</dbReference>
<organism evidence="5 6">
    <name type="scientific">Senna tora</name>
    <dbReference type="NCBI Taxonomy" id="362788"/>
    <lineage>
        <taxon>Eukaryota</taxon>
        <taxon>Viridiplantae</taxon>
        <taxon>Streptophyta</taxon>
        <taxon>Embryophyta</taxon>
        <taxon>Tracheophyta</taxon>
        <taxon>Spermatophyta</taxon>
        <taxon>Magnoliopsida</taxon>
        <taxon>eudicotyledons</taxon>
        <taxon>Gunneridae</taxon>
        <taxon>Pentapetalae</taxon>
        <taxon>rosids</taxon>
        <taxon>fabids</taxon>
        <taxon>Fabales</taxon>
        <taxon>Fabaceae</taxon>
        <taxon>Caesalpinioideae</taxon>
        <taxon>Cassia clade</taxon>
        <taxon>Senna</taxon>
    </lineage>
</organism>
<feature type="region of interest" description="Disordered" evidence="2">
    <location>
        <begin position="425"/>
        <end position="454"/>
    </location>
</feature>
<feature type="region of interest" description="Disordered" evidence="2">
    <location>
        <begin position="332"/>
        <end position="355"/>
    </location>
</feature>
<name>A0A834SN23_9FABA</name>
<dbReference type="PANTHER" id="PTHR31189:SF41">
    <property type="entry name" value="VICILIN C72"/>
    <property type="match status" value="1"/>
</dbReference>
<dbReference type="InterPro" id="IPR006045">
    <property type="entry name" value="Cupin_1"/>
</dbReference>
<feature type="domain" description="Cupin type-1" evidence="4">
    <location>
        <begin position="356"/>
        <end position="528"/>
    </location>
</feature>
<comment type="caution">
    <text evidence="5">The sequence shown here is derived from an EMBL/GenBank/DDBJ whole genome shotgun (WGS) entry which is preliminary data.</text>
</comment>
<dbReference type="InterPro" id="IPR011051">
    <property type="entry name" value="RmlC_Cupin_sf"/>
</dbReference>
<evidence type="ECO:0000259" key="4">
    <source>
        <dbReference type="SMART" id="SM00835"/>
    </source>
</evidence>
<evidence type="ECO:0000313" key="6">
    <source>
        <dbReference type="Proteomes" id="UP000634136"/>
    </source>
</evidence>
<feature type="compositionally biased region" description="Low complexity" evidence="2">
    <location>
        <begin position="543"/>
        <end position="555"/>
    </location>
</feature>
<reference evidence="5" key="1">
    <citation type="submission" date="2020-09" db="EMBL/GenBank/DDBJ databases">
        <title>Genome-Enabled Discovery of Anthraquinone Biosynthesis in Senna tora.</title>
        <authorList>
            <person name="Kang S.-H."/>
            <person name="Pandey R.P."/>
            <person name="Lee C.-M."/>
            <person name="Sim J.-S."/>
            <person name="Jeong J.-T."/>
            <person name="Choi B.-S."/>
            <person name="Jung M."/>
            <person name="Ginzburg D."/>
            <person name="Zhao K."/>
            <person name="Won S.Y."/>
            <person name="Oh T.-J."/>
            <person name="Yu Y."/>
            <person name="Kim N.-H."/>
            <person name="Lee O.R."/>
            <person name="Lee T.-H."/>
            <person name="Bashyal P."/>
            <person name="Kim T.-S."/>
            <person name="Lee W.-H."/>
            <person name="Kawkins C."/>
            <person name="Kim C.-K."/>
            <person name="Kim J.S."/>
            <person name="Ahn B.O."/>
            <person name="Rhee S.Y."/>
            <person name="Sohng J.K."/>
        </authorList>
    </citation>
    <scope>NUCLEOTIDE SEQUENCE</scope>
    <source>
        <tissue evidence="5">Leaf</tissue>
    </source>
</reference>
<accession>A0A834SN23</accession>
<evidence type="ECO:0000256" key="3">
    <source>
        <dbReference type="SAM" id="SignalP"/>
    </source>
</evidence>
<dbReference type="InterPro" id="IPR050253">
    <property type="entry name" value="Seed_Storage-Functional"/>
</dbReference>
<dbReference type="AlphaFoldDB" id="A0A834SN23"/>
<keyword evidence="3" id="KW-0732">Signal</keyword>
<dbReference type="Gene3D" id="2.60.120.10">
    <property type="entry name" value="Jelly Rolls"/>
    <property type="match status" value="2"/>
</dbReference>
<proteinExistence type="inferred from homology"/>
<evidence type="ECO:0000256" key="2">
    <source>
        <dbReference type="SAM" id="MobiDB-lite"/>
    </source>
</evidence>
<comment type="similarity">
    <text evidence="1">Belongs to the 7S seed storage protein family.</text>
</comment>
<keyword evidence="6" id="KW-1185">Reference proteome</keyword>
<feature type="compositionally biased region" description="Basic and acidic residues" evidence="2">
    <location>
        <begin position="68"/>
        <end position="81"/>
    </location>
</feature>
<feature type="compositionally biased region" description="Basic and acidic residues" evidence="2">
    <location>
        <begin position="94"/>
        <end position="124"/>
    </location>
</feature>
<dbReference type="Proteomes" id="UP000634136">
    <property type="component" value="Unassembled WGS sequence"/>
</dbReference>
<protein>
    <submittedName>
        <fullName evidence="5">Conglutin beta</fullName>
    </submittedName>
</protein>
<sequence length="574" mass="65554">MPPTKLLPLLFLSGCFLLTMASALAYWEHTFPKYPLCLRSCTAESNHDRFLACHARCRLVRETDPKRAREIEREKEGHGHDDDDEEGSGRTRIHRDPEERAREPERPWEQDPPTRESEEGREGEGEGEGEAWEHHSGGGRRRRNPYHFNHRRSFHTRFQNEHGWIRALQRFDRDDENFRAIRNYRIIEFETRPETLVLPHHSDAEYIVVIVLGKAIFSIVENDNKETYNVEAGDFLRVRKGAIAYFANTDSNQNLRILKLAIPNFYPAGFSNPKSYYSAFSRETLEATFNDNYDTIQRVVLGNGEREEEEHSSEQQEGVIVKVSREQLRELRRHAKSKPSSKSSSSSSSSCESAPFNRRDIPVRFSNENGKFWEACPEKFPQLQNLSIHINLVDINQGSLLLPHYHTSAIVVAQVVDGNDGELEMGCPHAAKQRSSNSDHQHEDEESEEGQIERLSSRLSSRDVFVIPTGHLVALKSSRNNNLRVVGFALFAENDEINFVGGRKDNVVNNIDKEVKDVSFPGSGQEVERLFGNQKESYFVKLQGQSQSQSQSQGSEGRKEGMRAPLSSILGAFF</sequence>
<feature type="domain" description="Cupin type-1" evidence="4">
    <location>
        <begin position="146"/>
        <end position="297"/>
    </location>
</feature>
<evidence type="ECO:0000313" key="5">
    <source>
        <dbReference type="EMBL" id="KAF7806877.1"/>
    </source>
</evidence>
<dbReference type="InterPro" id="IPR014710">
    <property type="entry name" value="RmlC-like_jellyroll"/>
</dbReference>
<dbReference type="CDD" id="cd02245">
    <property type="entry name" value="cupin_7S_vicilin-like_C"/>
    <property type="match status" value="1"/>
</dbReference>
<feature type="compositionally biased region" description="Low complexity" evidence="2">
    <location>
        <begin position="340"/>
        <end position="350"/>
    </location>
</feature>
<evidence type="ECO:0000256" key="1">
    <source>
        <dbReference type="ARBA" id="ARBA00023597"/>
    </source>
</evidence>
<dbReference type="OrthoDB" id="1425232at2759"/>
<dbReference type="SUPFAM" id="SSF51182">
    <property type="entry name" value="RmlC-like cupins"/>
    <property type="match status" value="2"/>
</dbReference>
<gene>
    <name evidence="5" type="ORF">G2W53_039038</name>
</gene>
<feature type="region of interest" description="Disordered" evidence="2">
    <location>
        <begin position="68"/>
        <end position="145"/>
    </location>
</feature>